<organism evidence="1 2">
    <name type="scientific">Miniphocaeibacter halophilus</name>
    <dbReference type="NCBI Taxonomy" id="2931922"/>
    <lineage>
        <taxon>Bacteria</taxon>
        <taxon>Bacillati</taxon>
        <taxon>Bacillota</taxon>
        <taxon>Tissierellia</taxon>
        <taxon>Tissierellales</taxon>
        <taxon>Peptoniphilaceae</taxon>
        <taxon>Miniphocaeibacter</taxon>
    </lineage>
</organism>
<evidence type="ECO:0000313" key="1">
    <source>
        <dbReference type="EMBL" id="QQK07596.1"/>
    </source>
</evidence>
<dbReference type="Proteomes" id="UP000595814">
    <property type="component" value="Chromosome"/>
</dbReference>
<proteinExistence type="predicted"/>
<dbReference type="EMBL" id="CP066744">
    <property type="protein sequence ID" value="QQK07596.1"/>
    <property type="molecule type" value="Genomic_DNA"/>
</dbReference>
<keyword evidence="1" id="KW-0560">Oxidoreductase</keyword>
<protein>
    <submittedName>
        <fullName evidence="1">Catechol 2,3-dioxygenase</fullName>
        <ecNumber evidence="1">1.13.11.2</ecNumber>
    </submittedName>
</protein>
<accession>A0AC61MPU7</accession>
<keyword evidence="2" id="KW-1185">Reference proteome</keyword>
<dbReference type="EC" id="1.13.11.2" evidence="1"/>
<reference evidence="1 2" key="1">
    <citation type="journal article" date="2022" name="Int. J. Syst. Evol. Microbiol.">
        <title>Miniphocaeibacter halophilus sp. nov., an ammonium-tolerant acetate-producing bacterium isolated from a biogas system.</title>
        <authorList>
            <person name="Schnurer A."/>
            <person name="Singh A."/>
            <person name="Bi S."/>
            <person name="Qiao W."/>
            <person name="Westerholm M."/>
        </authorList>
    </citation>
    <scope>NUCLEOTIDE SEQUENCE [LARGE SCALE GENOMIC DNA]</scope>
    <source>
        <strain evidence="1 2">AMB_01</strain>
    </source>
</reference>
<sequence length="307" mass="35310">MAITGILRVGLVQIRVLDFEESLVHYRDRIGLDVVGNIDENRLMLKAYDEFDHHSVVLHRAEKAGIDFIAFKADNEETIDRIKKETEDKYKFNYEIIDDQPGFGPIHTFTVPTGHKIGIYSEVEMAEDYPMIQNPFIWKKEPRGMRATHFDHALLYGPDQKTTVEWFTKVLGLSISEILLKEDGKESLCTWLTANTRGHDLAVLDFPEPNVLHHISFHLNSWEDVGNAADIMARYDISIDAGPMRHGITRGQTIYFFDPSGNRNEAYAGGYEYFPDHPVRVWDYDHAGAGIFYYDKALNDRFLSVYT</sequence>
<evidence type="ECO:0000313" key="2">
    <source>
        <dbReference type="Proteomes" id="UP000595814"/>
    </source>
</evidence>
<name>A0AC61MPU7_9FIRM</name>
<gene>
    <name evidence="1" type="ORF">JFY71_09915</name>
</gene>